<dbReference type="STRING" id="33114.A0A2G2X6X7"/>
<name>A0A2G2X6X7_CAPBA</name>
<feature type="region of interest" description="Disordered" evidence="1">
    <location>
        <begin position="92"/>
        <end position="127"/>
    </location>
</feature>
<dbReference type="OrthoDB" id="1305819at2759"/>
<feature type="region of interest" description="Disordered" evidence="1">
    <location>
        <begin position="46"/>
        <end position="79"/>
    </location>
</feature>
<keyword evidence="3" id="KW-1185">Reference proteome</keyword>
<reference evidence="2 3" key="1">
    <citation type="journal article" date="2017" name="Genome Biol.">
        <title>New reference genome sequences of hot pepper reveal the massive evolution of plant disease-resistance genes by retroduplication.</title>
        <authorList>
            <person name="Kim S."/>
            <person name="Park J."/>
            <person name="Yeom S.I."/>
            <person name="Kim Y.M."/>
            <person name="Seo E."/>
            <person name="Kim K.T."/>
            <person name="Kim M.S."/>
            <person name="Lee J.M."/>
            <person name="Cheong K."/>
            <person name="Shin H.S."/>
            <person name="Kim S.B."/>
            <person name="Han K."/>
            <person name="Lee J."/>
            <person name="Park M."/>
            <person name="Lee H.A."/>
            <person name="Lee H.Y."/>
            <person name="Lee Y."/>
            <person name="Oh S."/>
            <person name="Lee J.H."/>
            <person name="Choi E."/>
            <person name="Choi E."/>
            <person name="Lee S.E."/>
            <person name="Jeon J."/>
            <person name="Kim H."/>
            <person name="Choi G."/>
            <person name="Song H."/>
            <person name="Lee J."/>
            <person name="Lee S.C."/>
            <person name="Kwon J.K."/>
            <person name="Lee H.Y."/>
            <person name="Koo N."/>
            <person name="Hong Y."/>
            <person name="Kim R.W."/>
            <person name="Kang W.H."/>
            <person name="Huh J.H."/>
            <person name="Kang B.C."/>
            <person name="Yang T.J."/>
            <person name="Lee Y.H."/>
            <person name="Bennetzen J.L."/>
            <person name="Choi D."/>
        </authorList>
    </citation>
    <scope>NUCLEOTIDE SEQUENCE [LARGE SCALE GENOMIC DNA]</scope>
    <source>
        <strain evidence="3">cv. PBC81</strain>
    </source>
</reference>
<dbReference type="AlphaFoldDB" id="A0A2G2X6X7"/>
<protein>
    <submittedName>
        <fullName evidence="2">Uncharacterized protein</fullName>
    </submittedName>
</protein>
<evidence type="ECO:0000313" key="3">
    <source>
        <dbReference type="Proteomes" id="UP000224567"/>
    </source>
</evidence>
<gene>
    <name evidence="2" type="ORF">CQW23_07641</name>
</gene>
<feature type="region of interest" description="Disordered" evidence="1">
    <location>
        <begin position="1"/>
        <end position="31"/>
    </location>
</feature>
<feature type="compositionally biased region" description="Polar residues" evidence="1">
    <location>
        <begin position="108"/>
        <end position="122"/>
    </location>
</feature>
<reference evidence="3" key="2">
    <citation type="journal article" date="2017" name="J. Anim. Genet.">
        <title>Multiple reference genome sequences of hot pepper reveal the massive evolution of plant disease resistance genes by retroduplication.</title>
        <authorList>
            <person name="Kim S."/>
            <person name="Park J."/>
            <person name="Yeom S.-I."/>
            <person name="Kim Y.-M."/>
            <person name="Seo E."/>
            <person name="Kim K.-T."/>
            <person name="Kim M.-S."/>
            <person name="Lee J.M."/>
            <person name="Cheong K."/>
            <person name="Shin H.-S."/>
            <person name="Kim S.-B."/>
            <person name="Han K."/>
            <person name="Lee J."/>
            <person name="Park M."/>
            <person name="Lee H.-A."/>
            <person name="Lee H.-Y."/>
            <person name="Lee Y."/>
            <person name="Oh S."/>
            <person name="Lee J.H."/>
            <person name="Choi E."/>
            <person name="Choi E."/>
            <person name="Lee S.E."/>
            <person name="Jeon J."/>
            <person name="Kim H."/>
            <person name="Choi G."/>
            <person name="Song H."/>
            <person name="Lee J."/>
            <person name="Lee S.-C."/>
            <person name="Kwon J.-K."/>
            <person name="Lee H.-Y."/>
            <person name="Koo N."/>
            <person name="Hong Y."/>
            <person name="Kim R.W."/>
            <person name="Kang W.-H."/>
            <person name="Huh J.H."/>
            <person name="Kang B.-C."/>
            <person name="Yang T.-J."/>
            <person name="Lee Y.-H."/>
            <person name="Bennetzen J.L."/>
            <person name="Choi D."/>
        </authorList>
    </citation>
    <scope>NUCLEOTIDE SEQUENCE [LARGE SCALE GENOMIC DNA]</scope>
    <source>
        <strain evidence="3">cv. PBC81</strain>
    </source>
</reference>
<dbReference type="PANTHER" id="PTHR46398">
    <property type="entry name" value="ALPHA/BETA-HYDROLASES SUPERFAMILY PROTEIN"/>
    <property type="match status" value="1"/>
</dbReference>
<organism evidence="2 3">
    <name type="scientific">Capsicum baccatum</name>
    <name type="common">Peruvian pepper</name>
    <dbReference type="NCBI Taxonomy" id="33114"/>
    <lineage>
        <taxon>Eukaryota</taxon>
        <taxon>Viridiplantae</taxon>
        <taxon>Streptophyta</taxon>
        <taxon>Embryophyta</taxon>
        <taxon>Tracheophyta</taxon>
        <taxon>Spermatophyta</taxon>
        <taxon>Magnoliopsida</taxon>
        <taxon>eudicotyledons</taxon>
        <taxon>Gunneridae</taxon>
        <taxon>Pentapetalae</taxon>
        <taxon>asterids</taxon>
        <taxon>lamiids</taxon>
        <taxon>Solanales</taxon>
        <taxon>Solanaceae</taxon>
        <taxon>Solanoideae</taxon>
        <taxon>Capsiceae</taxon>
        <taxon>Capsicum</taxon>
    </lineage>
</organism>
<dbReference type="Proteomes" id="UP000224567">
    <property type="component" value="Unassembled WGS sequence"/>
</dbReference>
<evidence type="ECO:0000313" key="2">
    <source>
        <dbReference type="EMBL" id="PHT53179.1"/>
    </source>
</evidence>
<accession>A0A2G2X6X7</accession>
<evidence type="ECO:0000256" key="1">
    <source>
        <dbReference type="SAM" id="MobiDB-lite"/>
    </source>
</evidence>
<proteinExistence type="predicted"/>
<dbReference type="PANTHER" id="PTHR46398:SF4">
    <property type="entry name" value="ALPHA_BETA-HYDROLASES SUPERFAMILY PROTEIN"/>
    <property type="match status" value="1"/>
</dbReference>
<comment type="caution">
    <text evidence="2">The sequence shown here is derived from an EMBL/GenBank/DDBJ whole genome shotgun (WGS) entry which is preliminary data.</text>
</comment>
<dbReference type="EMBL" id="MLFT02000003">
    <property type="protein sequence ID" value="PHT53179.1"/>
    <property type="molecule type" value="Genomic_DNA"/>
</dbReference>
<sequence length="356" mass="39666">MQERDHVMEIPAKQKMERQQTLTREHNEEHKAALERAVTLAVPHAFSPSDYGTFDEVEEELSDKSVRDSSTGSSTKCKTKDNWDELIEHLYEKDESDQPFDAPEKPSDYNSDATETESSPSKGASEAARLHPPLYELALQALSQSGAEYDEHEEKKYFKKDDADANSLFTDELVKAFSIDHYPIVHPLLVPTNRELKMPFFLTLRSVQTLSDPKVIDRIKMKLFGAISIARKIILEDGLVVVNGLSGDGVVVGGSGAAIGANDAPFTVFKANHYEYDHTSYTNFASPSEYSACKCQNCRAKHDVVINAINALTASVKELTSKRGLIPSKRILFSSASLKIKAKRRRRVISRALSSI</sequence>